<dbReference type="AlphaFoldDB" id="A0AAU2UX91"/>
<keyword evidence="1 2" id="KW-0238">DNA-binding</keyword>
<evidence type="ECO:0000256" key="3">
    <source>
        <dbReference type="SAM" id="MobiDB-lite"/>
    </source>
</evidence>
<dbReference type="Pfam" id="PF00440">
    <property type="entry name" value="TetR_N"/>
    <property type="match status" value="1"/>
</dbReference>
<dbReference type="InterPro" id="IPR009057">
    <property type="entry name" value="Homeodomain-like_sf"/>
</dbReference>
<dbReference type="InterPro" id="IPR001647">
    <property type="entry name" value="HTH_TetR"/>
</dbReference>
<gene>
    <name evidence="5" type="ORF">OG549_03330</name>
</gene>
<dbReference type="InterPro" id="IPR036271">
    <property type="entry name" value="Tet_transcr_reg_TetR-rel_C_sf"/>
</dbReference>
<feature type="region of interest" description="Disordered" evidence="3">
    <location>
        <begin position="212"/>
        <end position="232"/>
    </location>
</feature>
<sequence length="232" mass="25611">MPYQYGSAVPHPPLNHRTREFHSMAANQPARRRRDPQRRIAEIVEATERVIAARGIEGLTHRAVAEEAGVPLGATTYHFATKDDLIVAALRHAYDRYVVTVKEWAARRPHLTSNQLVVLLTDVLVGLFGPHRDREVVELELYVAAVRRPALRAIADQYTEAITNLMLGYVDPSTARAATAVMNGLTLRGLANSEPPSRNEIEDILTRVLTPNPALPATVPAREQSDSEHGGP</sequence>
<dbReference type="InterPro" id="IPR050109">
    <property type="entry name" value="HTH-type_TetR-like_transc_reg"/>
</dbReference>
<dbReference type="PROSITE" id="PS50977">
    <property type="entry name" value="HTH_TETR_2"/>
    <property type="match status" value="1"/>
</dbReference>
<name>A0AAU2UX91_9ACTN</name>
<protein>
    <submittedName>
        <fullName evidence="5">TetR family transcriptional regulator</fullName>
    </submittedName>
</protein>
<dbReference type="PANTHER" id="PTHR30055:SF231">
    <property type="entry name" value="TRANSCRIPTIONAL REGULATORY PROTEIN (PROBABLY DEOR-FAMILY)-RELATED"/>
    <property type="match status" value="1"/>
</dbReference>
<dbReference type="PANTHER" id="PTHR30055">
    <property type="entry name" value="HTH-TYPE TRANSCRIPTIONAL REGULATOR RUTR"/>
    <property type="match status" value="1"/>
</dbReference>
<feature type="domain" description="HTH tetR-type" evidence="4">
    <location>
        <begin position="37"/>
        <end position="97"/>
    </location>
</feature>
<proteinExistence type="predicted"/>
<reference evidence="5" key="1">
    <citation type="submission" date="2022-10" db="EMBL/GenBank/DDBJ databases">
        <title>The complete genomes of actinobacterial strains from the NBC collection.</title>
        <authorList>
            <person name="Joergensen T.S."/>
            <person name="Alvarez Arevalo M."/>
            <person name="Sterndorff E.B."/>
            <person name="Faurdal D."/>
            <person name="Vuksanovic O."/>
            <person name="Mourched A.-S."/>
            <person name="Charusanti P."/>
            <person name="Shaw S."/>
            <person name="Blin K."/>
            <person name="Weber T."/>
        </authorList>
    </citation>
    <scope>NUCLEOTIDE SEQUENCE</scope>
    <source>
        <strain evidence="5">NBC_00003</strain>
    </source>
</reference>
<accession>A0AAU2UX91</accession>
<dbReference type="EMBL" id="CP108318">
    <property type="protein sequence ID" value="WTW59762.1"/>
    <property type="molecule type" value="Genomic_DNA"/>
</dbReference>
<evidence type="ECO:0000256" key="2">
    <source>
        <dbReference type="PROSITE-ProRule" id="PRU00335"/>
    </source>
</evidence>
<dbReference type="PRINTS" id="PR00455">
    <property type="entry name" value="HTHTETR"/>
</dbReference>
<feature type="compositionally biased region" description="Basic and acidic residues" evidence="3">
    <location>
        <begin position="223"/>
        <end position="232"/>
    </location>
</feature>
<dbReference type="GO" id="GO:0003700">
    <property type="term" value="F:DNA-binding transcription factor activity"/>
    <property type="evidence" value="ECO:0007669"/>
    <property type="project" value="TreeGrafter"/>
</dbReference>
<evidence type="ECO:0000313" key="5">
    <source>
        <dbReference type="EMBL" id="WTW59762.1"/>
    </source>
</evidence>
<dbReference type="GO" id="GO:0000976">
    <property type="term" value="F:transcription cis-regulatory region binding"/>
    <property type="evidence" value="ECO:0007669"/>
    <property type="project" value="TreeGrafter"/>
</dbReference>
<feature type="DNA-binding region" description="H-T-H motif" evidence="2">
    <location>
        <begin position="60"/>
        <end position="79"/>
    </location>
</feature>
<dbReference type="SUPFAM" id="SSF46689">
    <property type="entry name" value="Homeodomain-like"/>
    <property type="match status" value="1"/>
</dbReference>
<dbReference type="Pfam" id="PF17940">
    <property type="entry name" value="TetR_C_31"/>
    <property type="match status" value="1"/>
</dbReference>
<organism evidence="5">
    <name type="scientific">Streptomyces sp. NBC_00003</name>
    <dbReference type="NCBI Taxonomy" id="2903608"/>
    <lineage>
        <taxon>Bacteria</taxon>
        <taxon>Bacillati</taxon>
        <taxon>Actinomycetota</taxon>
        <taxon>Actinomycetes</taxon>
        <taxon>Kitasatosporales</taxon>
        <taxon>Streptomycetaceae</taxon>
        <taxon>Streptomyces</taxon>
    </lineage>
</organism>
<dbReference type="Gene3D" id="1.10.357.10">
    <property type="entry name" value="Tetracycline Repressor, domain 2"/>
    <property type="match status" value="1"/>
</dbReference>
<evidence type="ECO:0000256" key="1">
    <source>
        <dbReference type="ARBA" id="ARBA00023125"/>
    </source>
</evidence>
<evidence type="ECO:0000259" key="4">
    <source>
        <dbReference type="PROSITE" id="PS50977"/>
    </source>
</evidence>
<dbReference type="SUPFAM" id="SSF48498">
    <property type="entry name" value="Tetracyclin repressor-like, C-terminal domain"/>
    <property type="match status" value="1"/>
</dbReference>
<dbReference type="InterPro" id="IPR041583">
    <property type="entry name" value="TetR_C_31"/>
</dbReference>